<dbReference type="Pfam" id="PF01171">
    <property type="entry name" value="ATP_bind_3"/>
    <property type="match status" value="1"/>
</dbReference>
<dbReference type="PANTHER" id="PTHR43033">
    <property type="entry name" value="TRNA(ILE)-LYSIDINE SYNTHASE-RELATED"/>
    <property type="match status" value="1"/>
</dbReference>
<comment type="subcellular location">
    <subcellularLocation>
        <location evidence="6">Cytoplasm</location>
    </subcellularLocation>
</comment>
<sequence>MSGSDERLLATLRDFFTPGRPDRLGVAVSGGGDSTALLCLLASWRSDGGPEIAAVTVDHGLRPEAADEARAVADLCARLGVGHAICRWAGWDGRGNLPDQARRARQRLIADWALARGIGAVALAHTRDDQAETVLLRLARGSGVDGLSAMAPWRNAHGIDWVRPLLGTPRQDLRDYLTRHGIGWAEDPTNEDERHDRVRMRKALAGLAPLGLTAVRLAETAGHMARARAALDTVTAGLARDACRIEAGDVLIARAAFERAPEEIQLRLLAHAIRWVTSAEYRPRFAPLSEARAALAADRRRALAGALLSATRRVIRVTREYRAVASLAVGPGEVWDRRWRVLGPAVENAEVRALGPDGLRMLADPRASGLPHATLIASPAVWSGARLLAAPVAAGGSEWRAEPIFDAESFVQALFAH</sequence>
<comment type="domain">
    <text evidence="6">The N-terminal region contains the highly conserved SGGXDS motif, predicted to be a P-loop motif involved in ATP binding.</text>
</comment>
<keyword evidence="1 6" id="KW-0436">Ligase</keyword>
<evidence type="ECO:0000256" key="1">
    <source>
        <dbReference type="ARBA" id="ARBA00022598"/>
    </source>
</evidence>
<keyword evidence="4 6" id="KW-0067">ATP-binding</keyword>
<comment type="function">
    <text evidence="6">Ligates lysine onto the cytidine present at position 34 of the AUA codon-specific tRNA(Ile) that contains the anticodon CAU, in an ATP-dependent manner. Cytidine is converted to lysidine, thus changing the amino acid specificity of the tRNA from methionine to isoleucine.</text>
</comment>
<dbReference type="NCBIfam" id="TIGR02432">
    <property type="entry name" value="lysidine_TilS_N"/>
    <property type="match status" value="1"/>
</dbReference>
<dbReference type="SUPFAM" id="SSF52402">
    <property type="entry name" value="Adenine nucleotide alpha hydrolases-like"/>
    <property type="match status" value="1"/>
</dbReference>
<dbReference type="PANTHER" id="PTHR43033:SF1">
    <property type="entry name" value="TRNA(ILE)-LYSIDINE SYNTHASE-RELATED"/>
    <property type="match status" value="1"/>
</dbReference>
<reference evidence="9" key="1">
    <citation type="submission" date="2023-07" db="EMBL/GenBank/DDBJ databases">
        <title>Defluviimonas sediminis sp. nov., isolated from mangrove sediment.</title>
        <authorList>
            <person name="Liu L."/>
            <person name="Li J."/>
            <person name="Huang Y."/>
            <person name="Pan J."/>
            <person name="Li M."/>
        </authorList>
    </citation>
    <scope>NUCLEOTIDE SEQUENCE [LARGE SCALE GENOMIC DNA]</scope>
    <source>
        <strain evidence="9">FT324</strain>
    </source>
</reference>
<keyword evidence="2 6" id="KW-0819">tRNA processing</keyword>
<proteinExistence type="inferred from homology"/>
<keyword evidence="6" id="KW-0963">Cytoplasm</keyword>
<comment type="similarity">
    <text evidence="6">Belongs to the tRNA(Ile)-lysidine synthase family.</text>
</comment>
<dbReference type="Gene3D" id="3.40.50.620">
    <property type="entry name" value="HUPs"/>
    <property type="match status" value="1"/>
</dbReference>
<keyword evidence="3 6" id="KW-0547">Nucleotide-binding</keyword>
<protein>
    <recommendedName>
        <fullName evidence="6">tRNA(Ile)-lysidine synthase</fullName>
        <ecNumber evidence="6">6.3.4.19</ecNumber>
    </recommendedName>
    <alternativeName>
        <fullName evidence="6">tRNA(Ile)-2-lysyl-cytidine synthase</fullName>
    </alternativeName>
    <alternativeName>
        <fullName evidence="6">tRNA(Ile)-lysidine synthetase</fullName>
    </alternativeName>
</protein>
<dbReference type="EC" id="6.3.4.19" evidence="6"/>
<dbReference type="InterPro" id="IPR014729">
    <property type="entry name" value="Rossmann-like_a/b/a_fold"/>
</dbReference>
<accession>A0ABT2NM06</accession>
<evidence type="ECO:0000256" key="2">
    <source>
        <dbReference type="ARBA" id="ARBA00022694"/>
    </source>
</evidence>
<dbReference type="InterPro" id="IPR012094">
    <property type="entry name" value="tRNA_Ile_lys_synt"/>
</dbReference>
<feature type="binding site" evidence="6">
    <location>
        <begin position="29"/>
        <end position="34"/>
    </location>
    <ligand>
        <name>ATP</name>
        <dbReference type="ChEBI" id="CHEBI:30616"/>
    </ligand>
</feature>
<evidence type="ECO:0000256" key="5">
    <source>
        <dbReference type="ARBA" id="ARBA00048539"/>
    </source>
</evidence>
<comment type="catalytic activity">
    <reaction evidence="5 6">
        <text>cytidine(34) in tRNA(Ile2) + L-lysine + ATP = lysidine(34) in tRNA(Ile2) + AMP + diphosphate + H(+)</text>
        <dbReference type="Rhea" id="RHEA:43744"/>
        <dbReference type="Rhea" id="RHEA-COMP:10625"/>
        <dbReference type="Rhea" id="RHEA-COMP:10670"/>
        <dbReference type="ChEBI" id="CHEBI:15378"/>
        <dbReference type="ChEBI" id="CHEBI:30616"/>
        <dbReference type="ChEBI" id="CHEBI:32551"/>
        <dbReference type="ChEBI" id="CHEBI:33019"/>
        <dbReference type="ChEBI" id="CHEBI:82748"/>
        <dbReference type="ChEBI" id="CHEBI:83665"/>
        <dbReference type="ChEBI" id="CHEBI:456215"/>
        <dbReference type="EC" id="6.3.4.19"/>
    </reaction>
</comment>
<evidence type="ECO:0000259" key="7">
    <source>
        <dbReference type="Pfam" id="PF01171"/>
    </source>
</evidence>
<evidence type="ECO:0000256" key="3">
    <source>
        <dbReference type="ARBA" id="ARBA00022741"/>
    </source>
</evidence>
<dbReference type="InterPro" id="IPR011063">
    <property type="entry name" value="TilS/TtcA_N"/>
</dbReference>
<organism evidence="8 9">
    <name type="scientific">Albidovulum sediminis</name>
    <dbReference type="NCBI Taxonomy" id="3066345"/>
    <lineage>
        <taxon>Bacteria</taxon>
        <taxon>Pseudomonadati</taxon>
        <taxon>Pseudomonadota</taxon>
        <taxon>Alphaproteobacteria</taxon>
        <taxon>Rhodobacterales</taxon>
        <taxon>Paracoccaceae</taxon>
        <taxon>Albidovulum</taxon>
    </lineage>
</organism>
<evidence type="ECO:0000313" key="9">
    <source>
        <dbReference type="Proteomes" id="UP001205601"/>
    </source>
</evidence>
<evidence type="ECO:0000256" key="4">
    <source>
        <dbReference type="ARBA" id="ARBA00022840"/>
    </source>
</evidence>
<keyword evidence="9" id="KW-1185">Reference proteome</keyword>
<dbReference type="HAMAP" id="MF_01161">
    <property type="entry name" value="tRNA_Ile_lys_synt"/>
    <property type="match status" value="1"/>
</dbReference>
<dbReference type="Proteomes" id="UP001205601">
    <property type="component" value="Unassembled WGS sequence"/>
</dbReference>
<evidence type="ECO:0000256" key="6">
    <source>
        <dbReference type="HAMAP-Rule" id="MF_01161"/>
    </source>
</evidence>
<dbReference type="CDD" id="cd01992">
    <property type="entry name" value="TilS_N"/>
    <property type="match status" value="1"/>
</dbReference>
<name>A0ABT2NM06_9RHOB</name>
<comment type="caution">
    <text evidence="8">The sequence shown here is derived from an EMBL/GenBank/DDBJ whole genome shotgun (WGS) entry which is preliminary data.</text>
</comment>
<feature type="domain" description="tRNA(Ile)-lysidine/2-thiocytidine synthase N-terminal" evidence="7">
    <location>
        <begin position="25"/>
        <end position="202"/>
    </location>
</feature>
<gene>
    <name evidence="6 8" type="primary">tilS</name>
    <name evidence="8" type="ORF">N5I32_10505</name>
</gene>
<dbReference type="EMBL" id="JAOCQF010000001">
    <property type="protein sequence ID" value="MCT8329946.1"/>
    <property type="molecule type" value="Genomic_DNA"/>
</dbReference>
<dbReference type="InterPro" id="IPR012795">
    <property type="entry name" value="tRNA_Ile_lys_synt_N"/>
</dbReference>
<evidence type="ECO:0000313" key="8">
    <source>
        <dbReference type="EMBL" id="MCT8329946.1"/>
    </source>
</evidence>
<dbReference type="GO" id="GO:0032267">
    <property type="term" value="F:tRNA(Ile)-lysidine synthase activity"/>
    <property type="evidence" value="ECO:0007669"/>
    <property type="project" value="UniProtKB-EC"/>
</dbReference>